<dbReference type="STRING" id="702114.A1355_20100"/>
<reference evidence="2" key="1">
    <citation type="submission" date="2016-03" db="EMBL/GenBank/DDBJ databases">
        <authorList>
            <person name="Heylen K."/>
            <person name="De Vos P."/>
            <person name="Vekeman B."/>
        </authorList>
    </citation>
    <scope>NUCLEOTIDE SEQUENCE [LARGE SCALE GENOMIC DNA]</scope>
    <source>
        <strain evidence="2">R-45383</strain>
    </source>
</reference>
<organism evidence="1 2">
    <name type="scientific">Methylomonas koyamae</name>
    <dbReference type="NCBI Taxonomy" id="702114"/>
    <lineage>
        <taxon>Bacteria</taxon>
        <taxon>Pseudomonadati</taxon>
        <taxon>Pseudomonadota</taxon>
        <taxon>Gammaproteobacteria</taxon>
        <taxon>Methylococcales</taxon>
        <taxon>Methylococcaceae</taxon>
        <taxon>Methylomonas</taxon>
    </lineage>
</organism>
<dbReference type="EMBL" id="LUUK01000041">
    <property type="protein sequence ID" value="OAI25075.1"/>
    <property type="molecule type" value="Genomic_DNA"/>
</dbReference>
<sequence>MSPNIKIAKAEFFKAQTLKNAVGPAAEALAKIDGAALGLSDKDAKTVADAAEIIGKIDSSAQAIIDQANSQYLNRDQNLINLASTRMFRIDSEIQEAQAHKRHAEQAHLEKTTELKKQGFNQVEIDEILDDPTPAIEAFQQKIADLGAEKIKIETFLGDAPRFDTDLLIGTTIKVAADQPAEAA</sequence>
<gene>
    <name evidence="1" type="ORF">A1355_20100</name>
</gene>
<proteinExistence type="predicted"/>
<protein>
    <submittedName>
        <fullName evidence="1">Uncharacterized protein</fullName>
    </submittedName>
</protein>
<keyword evidence="2" id="KW-1185">Reference proteome</keyword>
<evidence type="ECO:0000313" key="1">
    <source>
        <dbReference type="EMBL" id="OAI25075.1"/>
    </source>
</evidence>
<evidence type="ECO:0000313" key="2">
    <source>
        <dbReference type="Proteomes" id="UP000077628"/>
    </source>
</evidence>
<accession>A0A177P4A6</accession>
<name>A0A177P4A6_9GAMM</name>
<dbReference type="RefSeq" id="WP_064025248.1">
    <property type="nucleotide sequence ID" value="NZ_LUUK01000041.1"/>
</dbReference>
<comment type="caution">
    <text evidence="1">The sequence shown here is derived from an EMBL/GenBank/DDBJ whole genome shotgun (WGS) entry which is preliminary data.</text>
</comment>
<dbReference type="AlphaFoldDB" id="A0A177P4A6"/>
<dbReference type="Proteomes" id="UP000077628">
    <property type="component" value="Unassembled WGS sequence"/>
</dbReference>
<dbReference type="OrthoDB" id="5577312at2"/>